<dbReference type="AlphaFoldDB" id="A0A4Y2V2P4"/>
<comment type="subcellular location">
    <subcellularLocation>
        <location evidence="1">Endoplasmic reticulum</location>
    </subcellularLocation>
</comment>
<dbReference type="InterPro" id="IPR045811">
    <property type="entry name" value="MTP_lip-bd"/>
</dbReference>
<dbReference type="PANTHER" id="PTHR13024:SF0">
    <property type="entry name" value="MICROSOMAL TRIACYLGLYCEROL TRANSFER PROTEIN"/>
    <property type="match status" value="1"/>
</dbReference>
<dbReference type="GO" id="GO:0005794">
    <property type="term" value="C:Golgi apparatus"/>
    <property type="evidence" value="ECO:0007669"/>
    <property type="project" value="TreeGrafter"/>
</dbReference>
<dbReference type="GO" id="GO:0042157">
    <property type="term" value="P:lipoprotein metabolic process"/>
    <property type="evidence" value="ECO:0007669"/>
    <property type="project" value="TreeGrafter"/>
</dbReference>
<dbReference type="OrthoDB" id="6426403at2759"/>
<evidence type="ECO:0000259" key="5">
    <source>
        <dbReference type="Pfam" id="PF19444"/>
    </source>
</evidence>
<keyword evidence="7" id="KW-1185">Reference proteome</keyword>
<reference evidence="6 7" key="1">
    <citation type="journal article" date="2019" name="Sci. Rep.">
        <title>Orb-weaving spider Araneus ventricosus genome elucidates the spidroin gene catalogue.</title>
        <authorList>
            <person name="Kono N."/>
            <person name="Nakamura H."/>
            <person name="Ohtoshi R."/>
            <person name="Moran D.A.P."/>
            <person name="Shinohara A."/>
            <person name="Yoshida Y."/>
            <person name="Fujiwara M."/>
            <person name="Mori M."/>
            <person name="Tomita M."/>
            <person name="Arakawa K."/>
        </authorList>
    </citation>
    <scope>NUCLEOTIDE SEQUENCE [LARGE SCALE GENOMIC DNA]</scope>
</reference>
<evidence type="ECO:0000313" key="6">
    <source>
        <dbReference type="EMBL" id="GBO18802.1"/>
    </source>
</evidence>
<keyword evidence="3" id="KW-0732">Signal</keyword>
<dbReference type="InterPro" id="IPR039988">
    <property type="entry name" value="MTTP"/>
</dbReference>
<evidence type="ECO:0000313" key="7">
    <source>
        <dbReference type="Proteomes" id="UP000499080"/>
    </source>
</evidence>
<protein>
    <recommendedName>
        <fullName evidence="5">MTP large subunit lipid-binding domain-containing protein</fullName>
    </recommendedName>
</protein>
<dbReference type="GO" id="GO:0005783">
    <property type="term" value="C:endoplasmic reticulum"/>
    <property type="evidence" value="ECO:0007669"/>
    <property type="project" value="UniProtKB-SubCell"/>
</dbReference>
<dbReference type="Proteomes" id="UP000499080">
    <property type="component" value="Unassembled WGS sequence"/>
</dbReference>
<dbReference type="GO" id="GO:0016323">
    <property type="term" value="C:basolateral plasma membrane"/>
    <property type="evidence" value="ECO:0007669"/>
    <property type="project" value="TreeGrafter"/>
</dbReference>
<dbReference type="GO" id="GO:0005548">
    <property type="term" value="F:phospholipid transporter activity"/>
    <property type="evidence" value="ECO:0007669"/>
    <property type="project" value="InterPro"/>
</dbReference>
<sequence length="205" mass="22375">MVSVEGTNVTYGLEMEMLDGGLLKRTVFDVSFENAAGDESLLSVGLFASGLGSVASGESSESEEEDSSPTAGMNLGFLDSYLRPYVFFRSTSELMGHAWSGTASEQTPVLQLKTNSSADEVRLICQCCSLFYARFPPFFDSFTSSNPIQGFSRVSRTVGDGFAVAVRPVNDSPKWTGLKRAIPRCSKLEFLEHGKEKPIIRVKNR</sequence>
<feature type="domain" description="MTP large subunit lipid-binding" evidence="5">
    <location>
        <begin position="7"/>
        <end position="103"/>
    </location>
</feature>
<evidence type="ECO:0000256" key="4">
    <source>
        <dbReference type="ARBA" id="ARBA00022824"/>
    </source>
</evidence>
<proteinExistence type="predicted"/>
<dbReference type="Pfam" id="PF19444">
    <property type="entry name" value="MTP_lip_bd"/>
    <property type="match status" value="1"/>
</dbReference>
<evidence type="ECO:0000256" key="1">
    <source>
        <dbReference type="ARBA" id="ARBA00004240"/>
    </source>
</evidence>
<accession>A0A4Y2V2P4</accession>
<comment type="caution">
    <text evidence="6">The sequence shown here is derived from an EMBL/GenBank/DDBJ whole genome shotgun (WGS) entry which is preliminary data.</text>
</comment>
<dbReference type="PANTHER" id="PTHR13024">
    <property type="entry name" value="MICROSOMAL TRIGLYCERIDE TRANSFER PROTEIN, LARGE SUBUNIT"/>
    <property type="match status" value="1"/>
</dbReference>
<evidence type="ECO:0000256" key="3">
    <source>
        <dbReference type="ARBA" id="ARBA00022729"/>
    </source>
</evidence>
<keyword evidence="4" id="KW-0256">Endoplasmic reticulum</keyword>
<dbReference type="EMBL" id="BGPR01042392">
    <property type="protein sequence ID" value="GBO18802.1"/>
    <property type="molecule type" value="Genomic_DNA"/>
</dbReference>
<evidence type="ECO:0000256" key="2">
    <source>
        <dbReference type="ARBA" id="ARBA00022448"/>
    </source>
</evidence>
<name>A0A4Y2V2P4_ARAVE</name>
<keyword evidence="2" id="KW-0813">Transport</keyword>
<organism evidence="6 7">
    <name type="scientific">Araneus ventricosus</name>
    <name type="common">Orbweaver spider</name>
    <name type="synonym">Epeira ventricosa</name>
    <dbReference type="NCBI Taxonomy" id="182803"/>
    <lineage>
        <taxon>Eukaryota</taxon>
        <taxon>Metazoa</taxon>
        <taxon>Ecdysozoa</taxon>
        <taxon>Arthropoda</taxon>
        <taxon>Chelicerata</taxon>
        <taxon>Arachnida</taxon>
        <taxon>Araneae</taxon>
        <taxon>Araneomorphae</taxon>
        <taxon>Entelegynae</taxon>
        <taxon>Araneoidea</taxon>
        <taxon>Araneidae</taxon>
        <taxon>Araneus</taxon>
    </lineage>
</organism>
<dbReference type="GO" id="GO:0008289">
    <property type="term" value="F:lipid binding"/>
    <property type="evidence" value="ECO:0007669"/>
    <property type="project" value="InterPro"/>
</dbReference>
<gene>
    <name evidence="6" type="ORF">AVEN_35676_1</name>
</gene>